<dbReference type="OrthoDB" id="5588096at2759"/>
<dbReference type="InterPro" id="IPR039892">
    <property type="entry name" value="Spa2/Sph1"/>
</dbReference>
<dbReference type="SMART" id="SM00555">
    <property type="entry name" value="GIT"/>
    <property type="match status" value="2"/>
</dbReference>
<evidence type="ECO:0000313" key="5">
    <source>
        <dbReference type="Proteomes" id="UP000799640"/>
    </source>
</evidence>
<evidence type="ECO:0000256" key="2">
    <source>
        <dbReference type="SAM" id="MobiDB-lite"/>
    </source>
</evidence>
<accession>A0A6G1I7E6</accession>
<organism evidence="4 5">
    <name type="scientific">Trichodelitschia bisporula</name>
    <dbReference type="NCBI Taxonomy" id="703511"/>
    <lineage>
        <taxon>Eukaryota</taxon>
        <taxon>Fungi</taxon>
        <taxon>Dikarya</taxon>
        <taxon>Ascomycota</taxon>
        <taxon>Pezizomycotina</taxon>
        <taxon>Dothideomycetes</taxon>
        <taxon>Dothideomycetes incertae sedis</taxon>
        <taxon>Phaeotrichales</taxon>
        <taxon>Phaeotrichaceae</taxon>
        <taxon>Trichodelitschia</taxon>
    </lineage>
</organism>
<name>A0A6G1I7E6_9PEZI</name>
<feature type="compositionally biased region" description="Low complexity" evidence="2">
    <location>
        <begin position="257"/>
        <end position="269"/>
    </location>
</feature>
<feature type="region of interest" description="Disordered" evidence="2">
    <location>
        <begin position="257"/>
        <end position="287"/>
    </location>
</feature>
<evidence type="ECO:0000259" key="3">
    <source>
        <dbReference type="SMART" id="SM00555"/>
    </source>
</evidence>
<dbReference type="Proteomes" id="UP000799640">
    <property type="component" value="Unassembled WGS sequence"/>
</dbReference>
<dbReference type="InterPro" id="IPR013724">
    <property type="entry name" value="GIT_SHD"/>
</dbReference>
<dbReference type="GO" id="GO:1902716">
    <property type="term" value="C:cell cortex of growing cell tip"/>
    <property type="evidence" value="ECO:0007669"/>
    <property type="project" value="TreeGrafter"/>
</dbReference>
<keyword evidence="5" id="KW-1185">Reference proteome</keyword>
<dbReference type="PANTHER" id="PTHR21601:SF0">
    <property type="entry name" value="PROTEIN SPA2-RELATED"/>
    <property type="match status" value="1"/>
</dbReference>
<feature type="domain" description="GIT Spa2 homology (SHD)" evidence="3">
    <location>
        <begin position="202"/>
        <end position="232"/>
    </location>
</feature>
<feature type="region of interest" description="Disordered" evidence="2">
    <location>
        <begin position="621"/>
        <end position="640"/>
    </location>
</feature>
<dbReference type="Gene3D" id="1.10.287.1490">
    <property type="match status" value="1"/>
</dbReference>
<feature type="region of interest" description="Disordered" evidence="2">
    <location>
        <begin position="483"/>
        <end position="509"/>
    </location>
</feature>
<feature type="coiled-coil region" evidence="1">
    <location>
        <begin position="337"/>
        <end position="480"/>
    </location>
</feature>
<dbReference type="PANTHER" id="PTHR21601">
    <property type="entry name" value="SPA2 PROTEIN"/>
    <property type="match status" value="1"/>
</dbReference>
<dbReference type="AlphaFoldDB" id="A0A6G1I7E6"/>
<gene>
    <name evidence="4" type="ORF">EJ06DRAFT_188177</name>
</gene>
<proteinExistence type="predicted"/>
<evidence type="ECO:0000256" key="1">
    <source>
        <dbReference type="SAM" id="Coils"/>
    </source>
</evidence>
<keyword evidence="1" id="KW-0175">Coiled coil</keyword>
<feature type="compositionally biased region" description="Low complexity" evidence="2">
    <location>
        <begin position="55"/>
        <end position="66"/>
    </location>
</feature>
<reference evidence="4" key="1">
    <citation type="journal article" date="2020" name="Stud. Mycol.">
        <title>101 Dothideomycetes genomes: a test case for predicting lifestyles and emergence of pathogens.</title>
        <authorList>
            <person name="Haridas S."/>
            <person name="Albert R."/>
            <person name="Binder M."/>
            <person name="Bloem J."/>
            <person name="Labutti K."/>
            <person name="Salamov A."/>
            <person name="Andreopoulos B."/>
            <person name="Baker S."/>
            <person name="Barry K."/>
            <person name="Bills G."/>
            <person name="Bluhm B."/>
            <person name="Cannon C."/>
            <person name="Castanera R."/>
            <person name="Culley D."/>
            <person name="Daum C."/>
            <person name="Ezra D."/>
            <person name="Gonzalez J."/>
            <person name="Henrissat B."/>
            <person name="Kuo A."/>
            <person name="Liang C."/>
            <person name="Lipzen A."/>
            <person name="Lutzoni F."/>
            <person name="Magnuson J."/>
            <person name="Mondo S."/>
            <person name="Nolan M."/>
            <person name="Ohm R."/>
            <person name="Pangilinan J."/>
            <person name="Park H.-J."/>
            <person name="Ramirez L."/>
            <person name="Alfaro M."/>
            <person name="Sun H."/>
            <person name="Tritt A."/>
            <person name="Yoshinaga Y."/>
            <person name="Zwiers L.-H."/>
            <person name="Turgeon B."/>
            <person name="Goodwin S."/>
            <person name="Spatafora J."/>
            <person name="Crous P."/>
            <person name="Grigoriev I."/>
        </authorList>
    </citation>
    <scope>NUCLEOTIDE SEQUENCE</scope>
    <source>
        <strain evidence="4">CBS 262.69</strain>
    </source>
</reference>
<evidence type="ECO:0000313" key="4">
    <source>
        <dbReference type="EMBL" id="KAF2404104.1"/>
    </source>
</evidence>
<dbReference type="GO" id="GO:0005078">
    <property type="term" value="F:MAP-kinase scaffold activity"/>
    <property type="evidence" value="ECO:0007669"/>
    <property type="project" value="TreeGrafter"/>
</dbReference>
<feature type="domain" description="GIT Spa2 homology (SHD)" evidence="3">
    <location>
        <begin position="146"/>
        <end position="176"/>
    </location>
</feature>
<dbReference type="GO" id="GO:0005826">
    <property type="term" value="C:actomyosin contractile ring"/>
    <property type="evidence" value="ECO:0007669"/>
    <property type="project" value="TreeGrafter"/>
</dbReference>
<feature type="region of interest" description="Disordered" evidence="2">
    <location>
        <begin position="1"/>
        <end position="109"/>
    </location>
</feature>
<dbReference type="EMBL" id="ML996688">
    <property type="protein sequence ID" value="KAF2404104.1"/>
    <property type="molecule type" value="Genomic_DNA"/>
</dbReference>
<sequence>MNAALSPISADTTEWSPINGYQAFQAAPPRDPTPLSLANSAPSPPSPTTKDENSSSHASASTSASTDGAMQSNTKSRPLDNPSPPSSVARSSDGTGLYTPLTPAGSATGRPPYAMEDALAEHYRVLSAFLAPYLLENASDPRQNRARDKLLRLTPVQFQELSTDVYDELLRREDDRRRPGAPNQTPKYLLPKPTFHVKRNQARQKLSTLPADRFRQLATDVFYELERRYPKFQGGVVHGEARAASRAGSIAGSIAGSDVSRGGYPPRGASRGGPGGQFGPPPGARPGFGGMPPGVQPGLDSPNEFGRPLPKTFQSNMMVPNKGMLVEDDDDDEREREEEWRGKIQVLEDKVTDLERQLHMKDAETEKLGAQLQDAGAQLQDADAEVARYKDAATKADSTLTAERASFSALSSSLEQKLAEAASLNANLSSELARLRADNAAAEAELKASLAAAQAESRNAADLEAKLASVTKERDAALAVVPVPVPVPSGSRDRGLANGSSGNDDGDWPQRYAELQAELDRQARLTEDVRRSAADSLAEMRALAMAADSVLEREEERGDLVGRLEDEVRAWRERVVRVRAVALGAGSNGVNGVNGASAKGQDVIDVPAFQLDPAVVRPGRRRTAPMVSGHRTRGWRSIGQGSRRRGRSWLVRV</sequence>
<protein>
    <recommendedName>
        <fullName evidence="3">GIT Spa2 homology (SHD) domain-containing protein</fullName>
    </recommendedName>
</protein>
<dbReference type="Pfam" id="PF08518">
    <property type="entry name" value="GIT_SHD"/>
    <property type="match status" value="2"/>
</dbReference>